<organism evidence="2 3">
    <name type="scientific">Chelonoidis abingdonii</name>
    <name type="common">Abingdon island giant tortoise</name>
    <name type="synonym">Testudo abingdonii</name>
    <dbReference type="NCBI Taxonomy" id="106734"/>
    <lineage>
        <taxon>Eukaryota</taxon>
        <taxon>Metazoa</taxon>
        <taxon>Chordata</taxon>
        <taxon>Craniata</taxon>
        <taxon>Vertebrata</taxon>
        <taxon>Euteleostomi</taxon>
        <taxon>Archelosauria</taxon>
        <taxon>Testudinata</taxon>
        <taxon>Testudines</taxon>
        <taxon>Cryptodira</taxon>
        <taxon>Durocryptodira</taxon>
        <taxon>Testudinoidea</taxon>
        <taxon>Testudinidae</taxon>
        <taxon>Chelonoidis</taxon>
    </lineage>
</organism>
<name>A0A8C0G266_CHEAB</name>
<sequence>SSAARLHHCQPAAGSPARARGRHARVPQLQQSLQEGGLAGAAHAHSQGRGPVPVCRLWTGLRHRDDAGGAPKKPHGQPPAPLRLWQDLQQHDQVPLPPPHPRRQEWGPGSVPSSALSAARPSPPSATSARTLPVPVLRQVPGFPGQAGAAPAGALWPAPLHLQPLQQGLHQPERAEPAPTAPHGRAPPQVPALLQDLRGSLGAAAAPAHTHRRAPLPLPGVWQGLHPVHAPGRAPAHPHWGAPAPLPTLHQGLQDPLQPALVVRAGGLGSRTPGFSLALRGEWGLLP</sequence>
<gene>
    <name evidence="2" type="primary">ZNF526</name>
</gene>
<proteinExistence type="predicted"/>
<dbReference type="AlphaFoldDB" id="A0A8C0G266"/>
<feature type="region of interest" description="Disordered" evidence="1">
    <location>
        <begin position="1"/>
        <end position="133"/>
    </location>
</feature>
<feature type="region of interest" description="Disordered" evidence="1">
    <location>
        <begin position="167"/>
        <end position="190"/>
    </location>
</feature>
<dbReference type="Ensembl" id="ENSCABT00000002833.1">
    <property type="protein sequence ID" value="ENSCABP00000002623.1"/>
    <property type="gene ID" value="ENSCABG00000002042.1"/>
</dbReference>
<reference evidence="2" key="2">
    <citation type="submission" date="2025-09" db="UniProtKB">
        <authorList>
            <consortium name="Ensembl"/>
        </authorList>
    </citation>
    <scope>IDENTIFICATION</scope>
</reference>
<protein>
    <submittedName>
        <fullName evidence="2">Zinc finger protein 526</fullName>
    </submittedName>
</protein>
<evidence type="ECO:0000256" key="1">
    <source>
        <dbReference type="SAM" id="MobiDB-lite"/>
    </source>
</evidence>
<feature type="compositionally biased region" description="Low complexity" evidence="1">
    <location>
        <begin position="112"/>
        <end position="133"/>
    </location>
</feature>
<evidence type="ECO:0000313" key="2">
    <source>
        <dbReference type="Ensembl" id="ENSCABP00000002623.1"/>
    </source>
</evidence>
<keyword evidence="3" id="KW-1185">Reference proteome</keyword>
<dbReference type="Proteomes" id="UP000694404">
    <property type="component" value="Unplaced"/>
</dbReference>
<reference evidence="2" key="1">
    <citation type="submission" date="2025-08" db="UniProtKB">
        <authorList>
            <consortium name="Ensembl"/>
        </authorList>
    </citation>
    <scope>IDENTIFICATION</scope>
</reference>
<evidence type="ECO:0000313" key="3">
    <source>
        <dbReference type="Proteomes" id="UP000694404"/>
    </source>
</evidence>
<accession>A0A8C0G266</accession>
<dbReference type="GeneTree" id="ENSGT00940000162624"/>